<dbReference type="InParanoid" id="A0A448YEQ4"/>
<evidence type="ECO:0000313" key="2">
    <source>
        <dbReference type="EMBL" id="VEU19391.1"/>
    </source>
</evidence>
<evidence type="ECO:0000259" key="1">
    <source>
        <dbReference type="Pfam" id="PF00462"/>
    </source>
</evidence>
<dbReference type="PROSITE" id="PS51354">
    <property type="entry name" value="GLUTAREDOXIN_2"/>
    <property type="match status" value="1"/>
</dbReference>
<dbReference type="InterPro" id="IPR002109">
    <property type="entry name" value="Glutaredoxin"/>
</dbReference>
<dbReference type="EMBL" id="CAACVR010000001">
    <property type="protein sequence ID" value="VEU19391.1"/>
    <property type="molecule type" value="Genomic_DNA"/>
</dbReference>
<dbReference type="PANTHER" id="PTHR45694">
    <property type="entry name" value="GLUTAREDOXIN 2"/>
    <property type="match status" value="1"/>
</dbReference>
<dbReference type="Proteomes" id="UP000290900">
    <property type="component" value="Unassembled WGS sequence"/>
</dbReference>
<dbReference type="GO" id="GO:0034599">
    <property type="term" value="P:cellular response to oxidative stress"/>
    <property type="evidence" value="ECO:0007669"/>
    <property type="project" value="TreeGrafter"/>
</dbReference>
<dbReference type="STRING" id="13370.A0A448YEQ4"/>
<dbReference type="SUPFAM" id="SSF52833">
    <property type="entry name" value="Thioredoxin-like"/>
    <property type="match status" value="1"/>
</dbReference>
<protein>
    <submittedName>
        <fullName evidence="2">DEKNAAC100897</fullName>
    </submittedName>
</protein>
<dbReference type="Pfam" id="PF00462">
    <property type="entry name" value="Glutaredoxin"/>
    <property type="match status" value="1"/>
</dbReference>
<dbReference type="GO" id="GO:0005737">
    <property type="term" value="C:cytoplasm"/>
    <property type="evidence" value="ECO:0007669"/>
    <property type="project" value="TreeGrafter"/>
</dbReference>
<dbReference type="Gene3D" id="3.40.30.10">
    <property type="entry name" value="Glutaredoxin"/>
    <property type="match status" value="1"/>
</dbReference>
<feature type="domain" description="Glutaredoxin" evidence="1">
    <location>
        <begin position="13"/>
        <end position="76"/>
    </location>
</feature>
<dbReference type="OrthoDB" id="418495at2759"/>
<organism evidence="2 3">
    <name type="scientific">Brettanomyces naardenensis</name>
    <name type="common">Yeast</name>
    <dbReference type="NCBI Taxonomy" id="13370"/>
    <lineage>
        <taxon>Eukaryota</taxon>
        <taxon>Fungi</taxon>
        <taxon>Dikarya</taxon>
        <taxon>Ascomycota</taxon>
        <taxon>Saccharomycotina</taxon>
        <taxon>Pichiomycetes</taxon>
        <taxon>Pichiales</taxon>
        <taxon>Pichiaceae</taxon>
        <taxon>Brettanomyces</taxon>
    </lineage>
</organism>
<dbReference type="AlphaFoldDB" id="A0A448YEQ4"/>
<accession>A0A448YEQ4</accession>
<reference evidence="2 3" key="1">
    <citation type="submission" date="2018-12" db="EMBL/GenBank/DDBJ databases">
        <authorList>
            <person name="Tiukova I."/>
            <person name="Dainat J."/>
        </authorList>
    </citation>
    <scope>NUCLEOTIDE SEQUENCE [LARGE SCALE GENOMIC DNA]</scope>
</reference>
<dbReference type="GO" id="GO:0005634">
    <property type="term" value="C:nucleus"/>
    <property type="evidence" value="ECO:0007669"/>
    <property type="project" value="TreeGrafter"/>
</dbReference>
<keyword evidence="3" id="KW-1185">Reference proteome</keyword>
<dbReference type="PANTHER" id="PTHR45694:SF18">
    <property type="entry name" value="GLUTAREDOXIN-1-RELATED"/>
    <property type="match status" value="1"/>
</dbReference>
<name>A0A448YEQ4_BRENA</name>
<proteinExistence type="predicted"/>
<sequence length="102" mass="11815">MTADLIKEHRFLMSSKSWCPDCKYAKAIFDKYKVLDKVYTIELDKIDPREADVLEKQFTAISGRKWVPTIFFDGKVFGTEQTLKQLESRDSTEKAFKDAGLL</sequence>
<gene>
    <name evidence="2" type="ORF">BRENAR_LOCUS128</name>
</gene>
<dbReference type="GO" id="GO:0015038">
    <property type="term" value="F:glutathione disulfide oxidoreductase activity"/>
    <property type="evidence" value="ECO:0007669"/>
    <property type="project" value="TreeGrafter"/>
</dbReference>
<dbReference type="InterPro" id="IPR036249">
    <property type="entry name" value="Thioredoxin-like_sf"/>
</dbReference>
<evidence type="ECO:0000313" key="3">
    <source>
        <dbReference type="Proteomes" id="UP000290900"/>
    </source>
</evidence>
<dbReference type="FunCoup" id="A0A448YEQ4">
    <property type="interactions" value="42"/>
</dbReference>